<dbReference type="EMBL" id="CP061379">
    <property type="protein sequence ID" value="QPF93853.1"/>
    <property type="molecule type" value="Genomic_DNA"/>
</dbReference>
<dbReference type="Gene3D" id="3.40.50.200">
    <property type="entry name" value="Peptidase S8/S53 domain"/>
    <property type="match status" value="2"/>
</dbReference>
<dbReference type="GO" id="GO:0004252">
    <property type="term" value="F:serine-type endopeptidase activity"/>
    <property type="evidence" value="ECO:0007669"/>
    <property type="project" value="InterPro"/>
</dbReference>
<dbReference type="InterPro" id="IPR013783">
    <property type="entry name" value="Ig-like_fold"/>
</dbReference>
<feature type="domain" description="Peptidase S8/S53" evidence="1">
    <location>
        <begin position="463"/>
        <end position="601"/>
    </location>
</feature>
<dbReference type="GO" id="GO:0006508">
    <property type="term" value="P:proteolysis"/>
    <property type="evidence" value="ECO:0007669"/>
    <property type="project" value="InterPro"/>
</dbReference>
<organism evidence="3 4">
    <name type="scientific">Bradyrhizobium commune</name>
    <dbReference type="NCBI Taxonomy" id="83627"/>
    <lineage>
        <taxon>Bacteria</taxon>
        <taxon>Pseudomonadati</taxon>
        <taxon>Pseudomonadota</taxon>
        <taxon>Alphaproteobacteria</taxon>
        <taxon>Hyphomicrobiales</taxon>
        <taxon>Nitrobacteraceae</taxon>
        <taxon>Bradyrhizobium</taxon>
    </lineage>
</organism>
<dbReference type="InterPro" id="IPR011635">
    <property type="entry name" value="CARDB"/>
</dbReference>
<feature type="domain" description="CARDB" evidence="2">
    <location>
        <begin position="622"/>
        <end position="737"/>
    </location>
</feature>
<accession>A0A7S9H1P0</accession>
<dbReference type="SUPFAM" id="SSF52743">
    <property type="entry name" value="Subtilisin-like"/>
    <property type="match status" value="1"/>
</dbReference>
<dbReference type="InterPro" id="IPR036852">
    <property type="entry name" value="Peptidase_S8/S53_dom_sf"/>
</dbReference>
<protein>
    <submittedName>
        <fullName evidence="3">S8 family serine peptidase</fullName>
    </submittedName>
</protein>
<gene>
    <name evidence="3" type="ORF">IC761_11540</name>
</gene>
<name>A0A7S9H1P0_9BRAD</name>
<dbReference type="Pfam" id="PF00082">
    <property type="entry name" value="Peptidase_S8"/>
    <property type="match status" value="1"/>
</dbReference>
<dbReference type="InterPro" id="IPR000209">
    <property type="entry name" value="Peptidase_S8/S53_dom"/>
</dbReference>
<dbReference type="Proteomes" id="UP000594621">
    <property type="component" value="Chromosome"/>
</dbReference>
<sequence length="1217" mass="124317">MTKRISDEVVFISGPRDWSADLFNAAADAASFPWVWDGATSVAHAPSVASPVVPISAPMVESPFARDGTNNDLAGQVHEGIPDGDFSFHWPEAGQVASDGEATAPTVIATDAAIPVLLVPLHSAIGLVAAPMPEMVGISHEDGAVAPAYANAQLVFAGAQVIVDSAPSAATSTGPQATSSDAITNASIGSHGATAAQVRQSLNESASNADGTGIKVGVLSDSFNDLGGYANDQASGTLPSVQVLADLSSGGTDEGRAMLQIVHDIAPNASLAFYTADQGEQAFANGILALAAAGCKVICDDVTYLDEPFFGGGVIAQAIQTVEAEGVTYITSAGNNASTAYQAAWTPVSGYFNGYYFSDAQLFGSSVFQTLTITASASEPVPLLLEWDKAYGQANFNSGQAPDIDMFVYQNGSLIAQATNATVGEPNNPFTGYEFTASGTYQIVIANNFGPDPHLIKEILFGNGLPETISGANAGTVMGHALSPYAITVGAVSTAATPAFGYSTPVSESFSSSGAGSELLFDSNGAALPSPQFISPVDVSSVDNIATTLSGGLGDFYGTSAASASLAGVAAVILGANPSLSPAQLAQIMEQTATSMANPAVSGSGLVNVDAAVAAAVALLPPDLSEYVAVNKTTVAAGGSLTIDAYNMNLGSGSDATSTTAGIYLSTDATITTSDTLLTTLTTTSTLARVSQPGYYDHQTVTVTLPGNLAPGTYYIGGIADYNNQLSESNETNNTYNVVQVTVTAPALPDLSEYVAVNKTTVAAGDSVTVDAYNMNLGGGVDATSTTAGIYLSTDATITTSDTLLTTLTTSATLATVSQPGYYDHQTVTVMLPGNLAPGTYYIGGIADYNNHLTESNETNNTYNVVQVTVTAPVLPDLSEYVAVNKTTVAAGDSVTIDAYNMNLGNGVDATPTTAGIYLSTDATITTSDTLLTTLTTSSTLATVSQPGYYDHQTVTVTLPGNLAPGTYYIGGLADYNSHLTESNETNNTYNVVQVTVTAPVLPDLSEYVAVNKTTVAAGNSVTIDAYNMNLGNGVDATPTTAGIYLSTDATITTSDTLLTTLTTSSTLATVSQPGYYDHQTVTVTLPGNLAPGTYYIGGIADYNNHLAESSETNNTYNVVQITVTAAGSSSVAQVSAASSSGGAAYFGQPNVYDNFVLAQVSNVQSLGGTSEADHVSLTTTALPQAPAATTDVAAAHFVSDHVTDVMQHSSSDFHLL</sequence>
<dbReference type="Pfam" id="PF07705">
    <property type="entry name" value="CARDB"/>
    <property type="match status" value="2"/>
</dbReference>
<dbReference type="InterPro" id="IPR034075">
    <property type="entry name" value="Glr3161-like_dom"/>
</dbReference>
<proteinExistence type="predicted"/>
<dbReference type="KEGG" id="bcou:IC761_11540"/>
<dbReference type="CDD" id="cd05562">
    <property type="entry name" value="Peptidases_S53_like"/>
    <property type="match status" value="1"/>
</dbReference>
<evidence type="ECO:0000259" key="2">
    <source>
        <dbReference type="Pfam" id="PF07705"/>
    </source>
</evidence>
<feature type="domain" description="CARDB" evidence="2">
    <location>
        <begin position="749"/>
        <end position="864"/>
    </location>
</feature>
<evidence type="ECO:0000313" key="4">
    <source>
        <dbReference type="Proteomes" id="UP000594621"/>
    </source>
</evidence>
<reference evidence="3 4" key="1">
    <citation type="submission" date="2020-09" db="EMBL/GenBank/DDBJ databases">
        <title>Complete genomes of bradyrhizobia occurring on native shrubby legumes in Australia.</title>
        <authorList>
            <person name="Lafay B."/>
        </authorList>
    </citation>
    <scope>NUCLEOTIDE SEQUENCE [LARGE SCALE GENOMIC DNA]</scope>
    <source>
        <strain evidence="3 4">BDV5040</strain>
    </source>
</reference>
<dbReference type="AlphaFoldDB" id="A0A7S9H1P0"/>
<evidence type="ECO:0000259" key="1">
    <source>
        <dbReference type="Pfam" id="PF00082"/>
    </source>
</evidence>
<evidence type="ECO:0000313" key="3">
    <source>
        <dbReference type="EMBL" id="QPF93853.1"/>
    </source>
</evidence>
<dbReference type="Gene3D" id="2.60.40.10">
    <property type="entry name" value="Immunoglobulins"/>
    <property type="match status" value="4"/>
</dbReference>
<keyword evidence="4" id="KW-1185">Reference proteome</keyword>